<comment type="caution">
    <text evidence="3">The sequence shown here is derived from an EMBL/GenBank/DDBJ whole genome shotgun (WGS) entry which is preliminary data.</text>
</comment>
<feature type="domain" description="NADP-dependent oxidoreductase" evidence="2">
    <location>
        <begin position="3"/>
        <end position="64"/>
    </location>
</feature>
<reference evidence="3" key="1">
    <citation type="journal article" date="2021" name="PeerJ">
        <title>Extensive microbial diversity within the chicken gut microbiome revealed by metagenomics and culture.</title>
        <authorList>
            <person name="Gilroy R."/>
            <person name="Ravi A."/>
            <person name="Getino M."/>
            <person name="Pursley I."/>
            <person name="Horton D.L."/>
            <person name="Alikhan N.F."/>
            <person name="Baker D."/>
            <person name="Gharbi K."/>
            <person name="Hall N."/>
            <person name="Watson M."/>
            <person name="Adriaenssens E.M."/>
            <person name="Foster-Nyarko E."/>
            <person name="Jarju S."/>
            <person name="Secka A."/>
            <person name="Antonio M."/>
            <person name="Oren A."/>
            <person name="Chaudhuri R.R."/>
            <person name="La Ragione R."/>
            <person name="Hildebrand F."/>
            <person name="Pallen M.J."/>
        </authorList>
    </citation>
    <scope>NUCLEOTIDE SEQUENCE</scope>
    <source>
        <strain evidence="3">811</strain>
    </source>
</reference>
<dbReference type="InterPro" id="IPR023210">
    <property type="entry name" value="NADP_OxRdtase_dom"/>
</dbReference>
<feature type="transmembrane region" description="Helical" evidence="1">
    <location>
        <begin position="20"/>
        <end position="39"/>
    </location>
</feature>
<dbReference type="Pfam" id="PF00248">
    <property type="entry name" value="Aldo_ket_red"/>
    <property type="match status" value="1"/>
</dbReference>
<reference evidence="3" key="2">
    <citation type="submission" date="2021-04" db="EMBL/GenBank/DDBJ databases">
        <authorList>
            <person name="Gilroy R."/>
        </authorList>
    </citation>
    <scope>NUCLEOTIDE SEQUENCE</scope>
    <source>
        <strain evidence="3">811</strain>
    </source>
</reference>
<dbReference type="AlphaFoldDB" id="A0A9D2AGP1"/>
<dbReference type="InterPro" id="IPR036812">
    <property type="entry name" value="NAD(P)_OxRdtase_dom_sf"/>
</dbReference>
<organism evidence="3 4">
    <name type="scientific">Candidatus Borkfalkia faecipullorum</name>
    <dbReference type="NCBI Taxonomy" id="2838510"/>
    <lineage>
        <taxon>Bacteria</taxon>
        <taxon>Bacillati</taxon>
        <taxon>Bacillota</taxon>
        <taxon>Clostridia</taxon>
        <taxon>Christensenellales</taxon>
        <taxon>Christensenellaceae</taxon>
        <taxon>Candidatus Borkfalkia</taxon>
    </lineage>
</organism>
<keyword evidence="1" id="KW-0472">Membrane</keyword>
<evidence type="ECO:0000313" key="3">
    <source>
        <dbReference type="EMBL" id="HIX08097.1"/>
    </source>
</evidence>
<name>A0A9D2AGP1_9FIRM</name>
<proteinExistence type="predicted"/>
<keyword evidence="1" id="KW-0812">Transmembrane</keyword>
<accession>A0A9D2AGP1</accession>
<dbReference type="Proteomes" id="UP000824204">
    <property type="component" value="Unassembled WGS sequence"/>
</dbReference>
<dbReference type="Gene3D" id="3.20.20.100">
    <property type="entry name" value="NADP-dependent oxidoreductase domain"/>
    <property type="match status" value="1"/>
</dbReference>
<sequence length="71" mass="8092">MENFERVRRCEMLAKEKDATVAQIALAWLFCCGLNTFAVTGTSSAERMKENIAAFSLKLTQEECRFLNPEE</sequence>
<dbReference type="EMBL" id="DXFX01000081">
    <property type="protein sequence ID" value="HIX08097.1"/>
    <property type="molecule type" value="Genomic_DNA"/>
</dbReference>
<dbReference type="SUPFAM" id="SSF51430">
    <property type="entry name" value="NAD(P)-linked oxidoreductase"/>
    <property type="match status" value="1"/>
</dbReference>
<evidence type="ECO:0000313" key="4">
    <source>
        <dbReference type="Proteomes" id="UP000824204"/>
    </source>
</evidence>
<evidence type="ECO:0000256" key="1">
    <source>
        <dbReference type="SAM" id="Phobius"/>
    </source>
</evidence>
<keyword evidence="1" id="KW-1133">Transmembrane helix</keyword>
<gene>
    <name evidence="3" type="ORF">H9741_06485</name>
</gene>
<protein>
    <submittedName>
        <fullName evidence="3">Aldo/keto reductase</fullName>
    </submittedName>
</protein>
<evidence type="ECO:0000259" key="2">
    <source>
        <dbReference type="Pfam" id="PF00248"/>
    </source>
</evidence>